<keyword evidence="2" id="KW-0238">DNA-binding</keyword>
<dbReference type="PANTHER" id="PTHR33204">
    <property type="entry name" value="TRANSCRIPTIONAL REGULATOR, MARR FAMILY"/>
    <property type="match status" value="1"/>
</dbReference>
<dbReference type="Pfam" id="PF01638">
    <property type="entry name" value="HxlR"/>
    <property type="match status" value="1"/>
</dbReference>
<dbReference type="RefSeq" id="WP_203876745.1">
    <property type="nucleotide sequence ID" value="NZ_BOOK01000032.1"/>
</dbReference>
<dbReference type="Gene3D" id="3.30.1050.10">
    <property type="entry name" value="SCP2 sterol-binding domain"/>
    <property type="match status" value="1"/>
</dbReference>
<evidence type="ECO:0000256" key="1">
    <source>
        <dbReference type="ARBA" id="ARBA00023015"/>
    </source>
</evidence>
<feature type="domain" description="HTH hxlR-type" evidence="4">
    <location>
        <begin position="8"/>
        <end position="106"/>
    </location>
</feature>
<keyword evidence="1" id="KW-0805">Transcription regulation</keyword>
<dbReference type="InterPro" id="IPR011991">
    <property type="entry name" value="ArsR-like_HTH"/>
</dbReference>
<dbReference type="InterPro" id="IPR036527">
    <property type="entry name" value="SCP2_sterol-bd_dom_sf"/>
</dbReference>
<evidence type="ECO:0000256" key="3">
    <source>
        <dbReference type="ARBA" id="ARBA00023163"/>
    </source>
</evidence>
<evidence type="ECO:0000256" key="2">
    <source>
        <dbReference type="ARBA" id="ARBA00023125"/>
    </source>
</evidence>
<dbReference type="PANTHER" id="PTHR33204:SF18">
    <property type="entry name" value="TRANSCRIPTIONAL REGULATORY PROTEIN"/>
    <property type="match status" value="1"/>
</dbReference>
<evidence type="ECO:0000313" key="6">
    <source>
        <dbReference type="Proteomes" id="UP000634476"/>
    </source>
</evidence>
<comment type="caution">
    <text evidence="5">The sequence shown here is derived from an EMBL/GenBank/DDBJ whole genome shotgun (WGS) entry which is preliminary data.</text>
</comment>
<dbReference type="CDD" id="cd00090">
    <property type="entry name" value="HTH_ARSR"/>
    <property type="match status" value="1"/>
</dbReference>
<evidence type="ECO:0000313" key="5">
    <source>
        <dbReference type="EMBL" id="GII02409.1"/>
    </source>
</evidence>
<keyword evidence="6" id="KW-1185">Reference proteome</keyword>
<keyword evidence="3" id="KW-0804">Transcription</keyword>
<dbReference type="EMBL" id="BOOK01000032">
    <property type="protein sequence ID" value="GII02409.1"/>
    <property type="molecule type" value="Genomic_DNA"/>
</dbReference>
<gene>
    <name evidence="5" type="ORF">Pta02_44170</name>
</gene>
<dbReference type="GO" id="GO:0003677">
    <property type="term" value="F:DNA binding"/>
    <property type="evidence" value="ECO:0007669"/>
    <property type="project" value="UniProtKB-KW"/>
</dbReference>
<dbReference type="InterPro" id="IPR036390">
    <property type="entry name" value="WH_DNA-bd_sf"/>
</dbReference>
<reference evidence="5" key="1">
    <citation type="submission" date="2021-01" db="EMBL/GenBank/DDBJ databases">
        <title>Whole genome shotgun sequence of Planobispora takensis NBRC 109077.</title>
        <authorList>
            <person name="Komaki H."/>
            <person name="Tamura T."/>
        </authorList>
    </citation>
    <scope>NUCLEOTIDE SEQUENCE</scope>
    <source>
        <strain evidence="5">NBRC 109077</strain>
    </source>
</reference>
<evidence type="ECO:0000259" key="4">
    <source>
        <dbReference type="PROSITE" id="PS51118"/>
    </source>
</evidence>
<dbReference type="InterPro" id="IPR036388">
    <property type="entry name" value="WH-like_DNA-bd_sf"/>
</dbReference>
<proteinExistence type="predicted"/>
<dbReference type="AlphaFoldDB" id="A0A8J3WU02"/>
<protein>
    <submittedName>
        <fullName evidence="5">Transcriptional regulator</fullName>
    </submittedName>
</protein>
<name>A0A8J3WU02_9ACTN</name>
<dbReference type="InterPro" id="IPR002577">
    <property type="entry name" value="HTH_HxlR"/>
</dbReference>
<organism evidence="5 6">
    <name type="scientific">Planobispora takensis</name>
    <dbReference type="NCBI Taxonomy" id="1367882"/>
    <lineage>
        <taxon>Bacteria</taxon>
        <taxon>Bacillati</taxon>
        <taxon>Actinomycetota</taxon>
        <taxon>Actinomycetes</taxon>
        <taxon>Streptosporangiales</taxon>
        <taxon>Streptosporangiaceae</taxon>
        <taxon>Planobispora</taxon>
    </lineage>
</organism>
<dbReference type="PROSITE" id="PS51118">
    <property type="entry name" value="HTH_HXLR"/>
    <property type="match status" value="1"/>
</dbReference>
<dbReference type="Proteomes" id="UP000634476">
    <property type="component" value="Unassembled WGS sequence"/>
</dbReference>
<dbReference type="SUPFAM" id="SSF46785">
    <property type="entry name" value="Winged helix' DNA-binding domain"/>
    <property type="match status" value="1"/>
</dbReference>
<sequence>MGTYDDPCGIARALDVVGQRWTLLVVRELLLGPKRFRDLVRGLHGVSQNVLSQRLKELEQAGIVRHATAGPPLSGPVYELTEDGVALEPILLALGRWGRRRPQTATGPMSADALLVAFRTTFDPQVAGDLAVEVELRVGDDRATLTVEAGRLTVRRAPAPRPDAIITGDVAGIRTLVYRGTEASGVTVDGDREAVQALTAALR</sequence>
<dbReference type="Gene3D" id="1.10.10.10">
    <property type="entry name" value="Winged helix-like DNA-binding domain superfamily/Winged helix DNA-binding domain"/>
    <property type="match status" value="1"/>
</dbReference>
<accession>A0A8J3WU02</accession>